<dbReference type="OrthoDB" id="9807885at2"/>
<dbReference type="GO" id="GO:0005737">
    <property type="term" value="C:cytoplasm"/>
    <property type="evidence" value="ECO:0007669"/>
    <property type="project" value="UniProtKB-SubCell"/>
</dbReference>
<evidence type="ECO:0000256" key="4">
    <source>
        <dbReference type="ARBA" id="ARBA00008981"/>
    </source>
</evidence>
<accession>A0A0A1MLG7</accession>
<dbReference type="InterPro" id="IPR049704">
    <property type="entry name" value="Aminotrans_3_PPA_site"/>
</dbReference>
<dbReference type="InterPro" id="IPR015421">
    <property type="entry name" value="PyrdxlP-dep_Trfase_major"/>
</dbReference>
<evidence type="ECO:0000256" key="8">
    <source>
        <dbReference type="ARBA" id="ARBA00023244"/>
    </source>
</evidence>
<gene>
    <name evidence="10" type="primary">hemL_2</name>
    <name evidence="9" type="synonym">hemL</name>
    <name evidence="10" type="ORF">BN997_03834</name>
</gene>
<dbReference type="InterPro" id="IPR005814">
    <property type="entry name" value="Aminotrans_3"/>
</dbReference>
<dbReference type="EC" id="5.4.3.8" evidence="9"/>
<dbReference type="InterPro" id="IPR015424">
    <property type="entry name" value="PyrdxlP-dep_Trfase"/>
</dbReference>
<evidence type="ECO:0000256" key="5">
    <source>
        <dbReference type="ARBA" id="ARBA00022490"/>
    </source>
</evidence>
<dbReference type="Gene3D" id="3.90.1150.10">
    <property type="entry name" value="Aspartate Aminotransferase, domain 1"/>
    <property type="match status" value="1"/>
</dbReference>
<dbReference type="GO" id="GO:0006782">
    <property type="term" value="P:protoporphyrinogen IX biosynthetic process"/>
    <property type="evidence" value="ECO:0007669"/>
    <property type="project" value="UniProtKB-UniRule"/>
</dbReference>
<dbReference type="CDD" id="cd00610">
    <property type="entry name" value="OAT_like"/>
    <property type="match status" value="1"/>
</dbReference>
<comment type="pathway">
    <text evidence="3">Porphyrin-containing compound metabolism; protoporphyrin-IX biosynthesis; 5-aminolevulinate from L-glutamyl-tRNA(Glu): step 2/2.</text>
</comment>
<dbReference type="SUPFAM" id="SSF53383">
    <property type="entry name" value="PLP-dependent transferases"/>
    <property type="match status" value="1"/>
</dbReference>
<dbReference type="NCBIfam" id="NF000818">
    <property type="entry name" value="PRK00062.1"/>
    <property type="match status" value="1"/>
</dbReference>
<comment type="subunit">
    <text evidence="9">Homodimer.</text>
</comment>
<organism evidence="10 11">
    <name type="scientific">Oceanobacillus oncorhynchi</name>
    <dbReference type="NCBI Taxonomy" id="545501"/>
    <lineage>
        <taxon>Bacteria</taxon>
        <taxon>Bacillati</taxon>
        <taxon>Bacillota</taxon>
        <taxon>Bacilli</taxon>
        <taxon>Bacillales</taxon>
        <taxon>Bacillaceae</taxon>
        <taxon>Oceanobacillus</taxon>
    </lineage>
</organism>
<proteinExistence type="inferred from homology"/>
<reference evidence="10 11" key="1">
    <citation type="submission" date="2014-11" db="EMBL/GenBank/DDBJ databases">
        <authorList>
            <person name="Urmite Genomes Urmite Genomes"/>
        </authorList>
    </citation>
    <scope>NUCLEOTIDE SEQUENCE [LARGE SCALE GENOMIC DNA]</scope>
    <source>
        <strain evidence="10 11">Oc5</strain>
    </source>
</reference>
<keyword evidence="5 9" id="KW-0963">Cytoplasm</keyword>
<dbReference type="AlphaFoldDB" id="A0A0A1MLG7"/>
<protein>
    <recommendedName>
        <fullName evidence="9">Glutamate-1-semialdehyde 2,1-aminomutase</fullName>
        <shortName evidence="9">GSA</shortName>
        <ecNumber evidence="9">5.4.3.8</ecNumber>
    </recommendedName>
    <alternativeName>
        <fullName evidence="9">Glutamate-1-semialdehyde aminotransferase</fullName>
        <shortName evidence="9">GSA-AT</shortName>
    </alternativeName>
</protein>
<evidence type="ECO:0000313" key="10">
    <source>
        <dbReference type="EMBL" id="CEI83908.1"/>
    </source>
</evidence>
<dbReference type="STRING" id="545501.BN997_03834"/>
<dbReference type="UniPathway" id="UPA00251">
    <property type="reaction ID" value="UER00317"/>
</dbReference>
<dbReference type="Pfam" id="PF00202">
    <property type="entry name" value="Aminotran_3"/>
    <property type="match status" value="1"/>
</dbReference>
<evidence type="ECO:0000256" key="3">
    <source>
        <dbReference type="ARBA" id="ARBA00004819"/>
    </source>
</evidence>
<dbReference type="FunFam" id="3.40.640.10:FF:000021">
    <property type="entry name" value="Glutamate-1-semialdehyde 2,1-aminomutase"/>
    <property type="match status" value="1"/>
</dbReference>
<dbReference type="PROSITE" id="PS00600">
    <property type="entry name" value="AA_TRANSFER_CLASS_3"/>
    <property type="match status" value="1"/>
</dbReference>
<evidence type="ECO:0000256" key="1">
    <source>
        <dbReference type="ARBA" id="ARBA00001579"/>
    </source>
</evidence>
<evidence type="ECO:0000256" key="6">
    <source>
        <dbReference type="ARBA" id="ARBA00022898"/>
    </source>
</evidence>
<dbReference type="GO" id="GO:0042286">
    <property type="term" value="F:glutamate-1-semialdehyde 2,1-aminomutase activity"/>
    <property type="evidence" value="ECO:0007669"/>
    <property type="project" value="UniProtKB-UniRule"/>
</dbReference>
<dbReference type="GO" id="GO:0030170">
    <property type="term" value="F:pyridoxal phosphate binding"/>
    <property type="evidence" value="ECO:0007669"/>
    <property type="project" value="InterPro"/>
</dbReference>
<keyword evidence="6 9" id="KW-0663">Pyridoxal phosphate</keyword>
<dbReference type="RefSeq" id="WP_042534411.1">
    <property type="nucleotide sequence ID" value="NZ_CAXOIH010000027.1"/>
</dbReference>
<evidence type="ECO:0000256" key="7">
    <source>
        <dbReference type="ARBA" id="ARBA00023235"/>
    </source>
</evidence>
<dbReference type="HAMAP" id="MF_00375">
    <property type="entry name" value="HemL_aminotrans_3"/>
    <property type="match status" value="1"/>
</dbReference>
<comment type="catalytic activity">
    <reaction evidence="1 9">
        <text>(S)-4-amino-5-oxopentanoate = 5-aminolevulinate</text>
        <dbReference type="Rhea" id="RHEA:14265"/>
        <dbReference type="ChEBI" id="CHEBI:57501"/>
        <dbReference type="ChEBI" id="CHEBI:356416"/>
        <dbReference type="EC" id="5.4.3.8"/>
    </reaction>
</comment>
<keyword evidence="8 9" id="KW-0627">Porphyrin biosynthesis</keyword>
<keyword evidence="11" id="KW-1185">Reference proteome</keyword>
<dbReference type="InterPro" id="IPR015422">
    <property type="entry name" value="PyrdxlP-dep_Trfase_small"/>
</dbReference>
<dbReference type="EMBL" id="CDGG01000001">
    <property type="protein sequence ID" value="CEI83908.1"/>
    <property type="molecule type" value="Genomic_DNA"/>
</dbReference>
<evidence type="ECO:0000313" key="11">
    <source>
        <dbReference type="Proteomes" id="UP000040453"/>
    </source>
</evidence>
<comment type="subcellular location">
    <subcellularLocation>
        <location evidence="9">Cytoplasm</location>
    </subcellularLocation>
</comment>
<evidence type="ECO:0000256" key="2">
    <source>
        <dbReference type="ARBA" id="ARBA00001933"/>
    </source>
</evidence>
<evidence type="ECO:0000256" key="9">
    <source>
        <dbReference type="HAMAP-Rule" id="MF_00375"/>
    </source>
</evidence>
<comment type="similarity">
    <text evidence="4 9">Belongs to the class-III pyridoxal-phosphate-dependent aminotransferase family. HemL subfamily.</text>
</comment>
<dbReference type="PANTHER" id="PTHR43713:SF3">
    <property type="entry name" value="GLUTAMATE-1-SEMIALDEHYDE 2,1-AMINOMUTASE 1, CHLOROPLASTIC-RELATED"/>
    <property type="match status" value="1"/>
</dbReference>
<feature type="modified residue" description="N6-(pyridoxal phosphate)lysine" evidence="9">
    <location>
        <position position="267"/>
    </location>
</feature>
<dbReference type="InterPro" id="IPR004639">
    <property type="entry name" value="4pyrrol_synth_GluAld_NH2Trfase"/>
</dbReference>
<dbReference type="GO" id="GO:0008483">
    <property type="term" value="F:transaminase activity"/>
    <property type="evidence" value="ECO:0007669"/>
    <property type="project" value="InterPro"/>
</dbReference>
<sequence length="428" mass="46416">MVNTRSVDAYKEAVDLMPGGVNSPVRAFKSVGLDPIFMEKGKGSKITDIDGNTYIDYVLSWGPLILGHADERVTKSLKEVVEKGTSFGAPSLLENQLAKLVIDRVPSIEMVRMVNSGTEATMSAIRLARGYTNRDLIIKFEGSYHGHGDSLLIKAGSGVATLGLPDSPGVPENIAKNTITVPYNDVESLKLAFEHYGDKIAAVIMEPVCGNMGVVPPKEGFLQAVRDITEQNGSLLIFDEVMSGFRVGYYSAQGHFDVTPDLTCLGKVIGGGLPVGAYGGKREIIEQIAPTGPIYQAGTLSGNPLAMTAGYESLASLTEASYEEINKKVDRLTEGFRQAADKYDIPLHINRAGSMVGVFFTDQEVVDFETAQSSNLDYFAQYYRAMIEEGVFLPPSQFEGLFLSTAHTDEDIEKTIEAVHTAFSKIEK</sequence>
<dbReference type="Gene3D" id="3.40.640.10">
    <property type="entry name" value="Type I PLP-dependent aspartate aminotransferase-like (Major domain)"/>
    <property type="match status" value="1"/>
</dbReference>
<name>A0A0A1MLG7_9BACI</name>
<dbReference type="PANTHER" id="PTHR43713">
    <property type="entry name" value="GLUTAMATE-1-SEMIALDEHYDE 2,1-AMINOMUTASE"/>
    <property type="match status" value="1"/>
</dbReference>
<dbReference type="NCBIfam" id="TIGR00713">
    <property type="entry name" value="hemL"/>
    <property type="match status" value="1"/>
</dbReference>
<comment type="cofactor">
    <cofactor evidence="2 9">
        <name>pyridoxal 5'-phosphate</name>
        <dbReference type="ChEBI" id="CHEBI:597326"/>
    </cofactor>
</comment>
<dbReference type="Proteomes" id="UP000040453">
    <property type="component" value="Unassembled WGS sequence"/>
</dbReference>
<keyword evidence="7 9" id="KW-0413">Isomerase</keyword>